<dbReference type="GO" id="GO:0016740">
    <property type="term" value="F:transferase activity"/>
    <property type="evidence" value="ECO:0007669"/>
    <property type="project" value="UniProtKB-KW"/>
</dbReference>
<reference evidence="2" key="1">
    <citation type="journal article" date="2017" name="Science">
        <title>Giant viruses with an expanded complement of translation system components.</title>
        <authorList>
            <person name="Schulz F."/>
            <person name="Yutin N."/>
            <person name="Ivanova N.N."/>
            <person name="Ortega D.R."/>
            <person name="Lee T.K."/>
            <person name="Vierheilig J."/>
            <person name="Daims H."/>
            <person name="Horn M."/>
            <person name="Wagner M."/>
            <person name="Jensen G.J."/>
            <person name="Kyrpides N.C."/>
            <person name="Koonin E.V."/>
            <person name="Woyke T."/>
        </authorList>
    </citation>
    <scope>NUCLEOTIDE SEQUENCE</scope>
    <source>
        <strain evidence="2">CTV1</strain>
    </source>
</reference>
<name>A0A1V0SAH1_9VIRU</name>
<proteinExistence type="predicted"/>
<dbReference type="InterPro" id="IPR002654">
    <property type="entry name" value="Glyco_trans_25"/>
</dbReference>
<evidence type="ECO:0000259" key="1">
    <source>
        <dbReference type="Pfam" id="PF01755"/>
    </source>
</evidence>
<gene>
    <name evidence="2" type="ORF">Catovirus_1_767</name>
</gene>
<dbReference type="Pfam" id="PF01755">
    <property type="entry name" value="Glyco_transf_25"/>
    <property type="match status" value="1"/>
</dbReference>
<sequence>MQNFFSSIPIYWINLNDSTDRFNSSTSQLKNYSNNLRIEAVDGRNTDLFEKNYSIKFKSNKSNFTNSLIAVVCSHMKAIKKAYDNKLSEVCIFEDDFNLDLLNVYPHSLKDIISKAPKGWQVIQLYYYDVIVNKDGDNLTEANIKSYSKNGLQLLKPYPCYSGTSYIINRSGMEKILTDIVDTDGNKKFFFKISANSPERIIFHSLNYFVVNIPPILHVNHVSTLESYIKNTKKKDSTNDQAANGKRLLSFLTTIKKNNEKKTDDLVILNKVSIY</sequence>
<evidence type="ECO:0000313" key="2">
    <source>
        <dbReference type="EMBL" id="ARF08717.1"/>
    </source>
</evidence>
<feature type="domain" description="Glycosyl transferase family 25" evidence="1">
    <location>
        <begin position="9"/>
        <end position="178"/>
    </location>
</feature>
<keyword evidence="2" id="KW-0808">Transferase</keyword>
<protein>
    <submittedName>
        <fullName evidence="2">Glycosyltransferase family 25</fullName>
    </submittedName>
</protein>
<organism evidence="2">
    <name type="scientific">Catovirus CTV1</name>
    <dbReference type="NCBI Taxonomy" id="1977631"/>
    <lineage>
        <taxon>Viruses</taxon>
        <taxon>Varidnaviria</taxon>
        <taxon>Bamfordvirae</taxon>
        <taxon>Nucleocytoviricota</taxon>
        <taxon>Megaviricetes</taxon>
        <taxon>Imitervirales</taxon>
        <taxon>Mimiviridae</taxon>
        <taxon>Klosneuvirinae</taxon>
        <taxon>Catovirus</taxon>
    </lineage>
</organism>
<accession>A0A1V0SAH1</accession>
<dbReference type="EMBL" id="KY684083">
    <property type="protein sequence ID" value="ARF08717.1"/>
    <property type="molecule type" value="Genomic_DNA"/>
</dbReference>